<keyword evidence="11" id="KW-1185">Reference proteome</keyword>
<evidence type="ECO:0000313" key="11">
    <source>
        <dbReference type="Proteomes" id="UP000269544"/>
    </source>
</evidence>
<dbReference type="CDD" id="cd02440">
    <property type="entry name" value="AdoMet_MTases"/>
    <property type="match status" value="1"/>
</dbReference>
<evidence type="ECO:0000256" key="4">
    <source>
        <dbReference type="ARBA" id="ARBA00034521"/>
    </source>
</evidence>
<evidence type="ECO:0000256" key="2">
    <source>
        <dbReference type="ARBA" id="ARBA00022691"/>
    </source>
</evidence>
<comment type="catalytic activity">
    <reaction evidence="8">
        <text>arsenic triglutathione + 3 [thioredoxin]-dithiol + 3 S-adenosyl-L-methionine = trimethylarsine + 3 [thioredoxin]-disulfide + 3 glutathione + 3 S-adenosyl-L-homocysteine + 3 H(+)</text>
        <dbReference type="Rhea" id="RHEA:69432"/>
        <dbReference type="Rhea" id="RHEA-COMP:10698"/>
        <dbReference type="Rhea" id="RHEA-COMP:10700"/>
        <dbReference type="ChEBI" id="CHEBI:15378"/>
        <dbReference type="ChEBI" id="CHEBI:27130"/>
        <dbReference type="ChEBI" id="CHEBI:29950"/>
        <dbReference type="ChEBI" id="CHEBI:50058"/>
        <dbReference type="ChEBI" id="CHEBI:57856"/>
        <dbReference type="ChEBI" id="CHEBI:57925"/>
        <dbReference type="ChEBI" id="CHEBI:59789"/>
        <dbReference type="ChEBI" id="CHEBI:183640"/>
        <dbReference type="EC" id="2.1.1.137"/>
    </reaction>
</comment>
<reference evidence="10 11" key="1">
    <citation type="submission" date="2018-12" db="EMBL/GenBank/DDBJ databases">
        <authorList>
            <consortium name="Pathogen Informatics"/>
        </authorList>
    </citation>
    <scope>NUCLEOTIDE SEQUENCE [LARGE SCALE GENOMIC DNA]</scope>
    <source>
        <strain evidence="10 11">NCTC13079</strain>
    </source>
</reference>
<gene>
    <name evidence="10" type="primary">ubiG</name>
    <name evidence="10" type="ORF">NCTC13079_01127</name>
</gene>
<keyword evidence="10" id="KW-0830">Ubiquinone</keyword>
<dbReference type="SUPFAM" id="SSF53335">
    <property type="entry name" value="S-adenosyl-L-methionine-dependent methyltransferases"/>
    <property type="match status" value="1"/>
</dbReference>
<dbReference type="PANTHER" id="PTHR43675:SF8">
    <property type="entry name" value="ARSENITE METHYLTRANSFERASE"/>
    <property type="match status" value="1"/>
</dbReference>
<comment type="catalytic activity">
    <reaction evidence="6">
        <text>arsenic triglutathione + [thioredoxin]-dithiol + S-adenosyl-L-methionine + 2 H2O = methylarsonous acid + [thioredoxin]-disulfide + 3 glutathione + S-adenosyl-L-homocysteine + H(+)</text>
        <dbReference type="Rhea" id="RHEA:69460"/>
        <dbReference type="Rhea" id="RHEA-COMP:10698"/>
        <dbReference type="Rhea" id="RHEA-COMP:10700"/>
        <dbReference type="ChEBI" id="CHEBI:15377"/>
        <dbReference type="ChEBI" id="CHEBI:15378"/>
        <dbReference type="ChEBI" id="CHEBI:17826"/>
        <dbReference type="ChEBI" id="CHEBI:29950"/>
        <dbReference type="ChEBI" id="CHEBI:50058"/>
        <dbReference type="ChEBI" id="CHEBI:57856"/>
        <dbReference type="ChEBI" id="CHEBI:57925"/>
        <dbReference type="ChEBI" id="CHEBI:59789"/>
        <dbReference type="ChEBI" id="CHEBI:183640"/>
        <dbReference type="EC" id="2.1.1.137"/>
    </reaction>
</comment>
<proteinExistence type="inferred from homology"/>
<accession>A0A3S4YVS5</accession>
<dbReference type="OrthoDB" id="9772751at2"/>
<evidence type="ECO:0000256" key="5">
    <source>
        <dbReference type="ARBA" id="ARBA00034545"/>
    </source>
</evidence>
<evidence type="ECO:0000256" key="8">
    <source>
        <dbReference type="ARBA" id="ARBA00048428"/>
    </source>
</evidence>
<dbReference type="GO" id="GO:0032259">
    <property type="term" value="P:methylation"/>
    <property type="evidence" value="ECO:0007669"/>
    <property type="project" value="UniProtKB-KW"/>
</dbReference>
<sequence length="354" mass="39186">MSDIRQEVKDYYSKITVEKEGTMETNICCSLDAVPAHIAEVQAKIHPEIVKRFYGCGSPIPLALEGCTVLDLGCGTGVDVYTVSKLVGESGKVIGVDMNDDQLAIAKRYRDEMAKAFGFSASNVEFKKGFIEDLAAMGIEDESIDVVISNCVINLSPDKESVFREIWRVLKTGGELYFSDIFADRRVPEAISNDEMLRGECLGGAMYSEDFRRLMQSVGWKDFRYIKNVKADIGNAEIEEKIGNIGFSSATIRAIKHPEYIEDICEEYGQVAIYRGGILGSENYFDLDDHHRFIKDLPLRVCGNSCCMVENTRFGKYFEIIGDRSRHFGPFEGCGSVPAAAESASEGESGSCCC</sequence>
<dbReference type="InterPro" id="IPR025714">
    <property type="entry name" value="Methyltranfer_dom"/>
</dbReference>
<organism evidence="10 11">
    <name type="scientific">Aedoeadaptatus ivorii</name>
    <dbReference type="NCBI Taxonomy" id="54006"/>
    <lineage>
        <taxon>Bacteria</taxon>
        <taxon>Bacillati</taxon>
        <taxon>Bacillota</taxon>
        <taxon>Tissierellia</taxon>
        <taxon>Tissierellales</taxon>
        <taxon>Peptoniphilaceae</taxon>
        <taxon>Aedoeadaptatus</taxon>
    </lineage>
</organism>
<dbReference type="EC" id="2.1.1.137" evidence="4"/>
<dbReference type="AlphaFoldDB" id="A0A3S4YVS5"/>
<protein>
    <recommendedName>
        <fullName evidence="5">Arsenite methyltransferase</fullName>
        <ecNumber evidence="4">2.1.1.137</ecNumber>
    </recommendedName>
</protein>
<keyword evidence="1 10" id="KW-0808">Transferase</keyword>
<keyword evidence="2" id="KW-0949">S-adenosyl-L-methionine</keyword>
<name>A0A3S4YVS5_9FIRM</name>
<evidence type="ECO:0000256" key="7">
    <source>
        <dbReference type="ARBA" id="ARBA00047943"/>
    </source>
</evidence>
<dbReference type="Gene3D" id="3.40.50.150">
    <property type="entry name" value="Vaccinia Virus protein VP39"/>
    <property type="match status" value="1"/>
</dbReference>
<dbReference type="InterPro" id="IPR026669">
    <property type="entry name" value="Arsenite_MeTrfase-like"/>
</dbReference>
<dbReference type="Proteomes" id="UP000269544">
    <property type="component" value="Chromosome"/>
</dbReference>
<evidence type="ECO:0000256" key="6">
    <source>
        <dbReference type="ARBA" id="ARBA00047941"/>
    </source>
</evidence>
<comment type="catalytic activity">
    <reaction evidence="7">
        <text>arsenic triglutathione + 2 [thioredoxin]-dithiol + 2 S-adenosyl-L-methionine + H2O = dimethylarsinous acid + 2 [thioredoxin]-disulfide + 3 glutathione + 2 S-adenosyl-L-homocysteine + 2 H(+)</text>
        <dbReference type="Rhea" id="RHEA:69464"/>
        <dbReference type="Rhea" id="RHEA-COMP:10698"/>
        <dbReference type="Rhea" id="RHEA-COMP:10700"/>
        <dbReference type="ChEBI" id="CHEBI:15377"/>
        <dbReference type="ChEBI" id="CHEBI:15378"/>
        <dbReference type="ChEBI" id="CHEBI:23808"/>
        <dbReference type="ChEBI" id="CHEBI:29950"/>
        <dbReference type="ChEBI" id="CHEBI:50058"/>
        <dbReference type="ChEBI" id="CHEBI:57856"/>
        <dbReference type="ChEBI" id="CHEBI:57925"/>
        <dbReference type="ChEBI" id="CHEBI:59789"/>
        <dbReference type="ChEBI" id="CHEBI:183640"/>
        <dbReference type="EC" id="2.1.1.137"/>
    </reaction>
</comment>
<dbReference type="EMBL" id="LR134523">
    <property type="protein sequence ID" value="VEJ35938.1"/>
    <property type="molecule type" value="Genomic_DNA"/>
</dbReference>
<dbReference type="RefSeq" id="WP_126465688.1">
    <property type="nucleotide sequence ID" value="NZ_JAUSWF010000003.1"/>
</dbReference>
<evidence type="ECO:0000256" key="1">
    <source>
        <dbReference type="ARBA" id="ARBA00022679"/>
    </source>
</evidence>
<dbReference type="KEGG" id="piv:NCTC13079_01127"/>
<evidence type="ECO:0000259" key="9">
    <source>
        <dbReference type="Pfam" id="PF13847"/>
    </source>
</evidence>
<dbReference type="Pfam" id="PF13847">
    <property type="entry name" value="Methyltransf_31"/>
    <property type="match status" value="1"/>
</dbReference>
<dbReference type="InterPro" id="IPR029063">
    <property type="entry name" value="SAM-dependent_MTases_sf"/>
</dbReference>
<keyword evidence="10" id="KW-0489">Methyltransferase</keyword>
<feature type="domain" description="Methyltransferase" evidence="9">
    <location>
        <begin position="65"/>
        <end position="218"/>
    </location>
</feature>
<dbReference type="GO" id="GO:0030791">
    <property type="term" value="F:arsenite methyltransferase activity"/>
    <property type="evidence" value="ECO:0007669"/>
    <property type="project" value="UniProtKB-EC"/>
</dbReference>
<dbReference type="Gene3D" id="3.40.5.100">
    <property type="match status" value="1"/>
</dbReference>
<comment type="similarity">
    <text evidence="3">Belongs to the methyltransferase superfamily. Arsenite methyltransferase family.</text>
</comment>
<evidence type="ECO:0000313" key="10">
    <source>
        <dbReference type="EMBL" id="VEJ35938.1"/>
    </source>
</evidence>
<evidence type="ECO:0000256" key="3">
    <source>
        <dbReference type="ARBA" id="ARBA00034487"/>
    </source>
</evidence>
<dbReference type="PANTHER" id="PTHR43675">
    <property type="entry name" value="ARSENITE METHYLTRANSFERASE"/>
    <property type="match status" value="1"/>
</dbReference>